<gene>
    <name evidence="1" type="ORF">BGZ80_006158</name>
</gene>
<evidence type="ECO:0000313" key="1">
    <source>
        <dbReference type="EMBL" id="KAG0001585.1"/>
    </source>
</evidence>
<feature type="non-terminal residue" evidence="1">
    <location>
        <position position="87"/>
    </location>
</feature>
<name>A0A9P6STJ7_9FUNG</name>
<dbReference type="AlphaFoldDB" id="A0A9P6STJ7"/>
<protein>
    <submittedName>
        <fullName evidence="1">Uncharacterized protein</fullName>
    </submittedName>
</protein>
<organism evidence="1 2">
    <name type="scientific">Entomortierella chlamydospora</name>
    <dbReference type="NCBI Taxonomy" id="101097"/>
    <lineage>
        <taxon>Eukaryota</taxon>
        <taxon>Fungi</taxon>
        <taxon>Fungi incertae sedis</taxon>
        <taxon>Mucoromycota</taxon>
        <taxon>Mortierellomycotina</taxon>
        <taxon>Mortierellomycetes</taxon>
        <taxon>Mortierellales</taxon>
        <taxon>Mortierellaceae</taxon>
        <taxon>Entomortierella</taxon>
    </lineage>
</organism>
<keyword evidence="2" id="KW-1185">Reference proteome</keyword>
<reference evidence="1" key="1">
    <citation type="journal article" date="2020" name="Fungal Divers.">
        <title>Resolving the Mortierellaceae phylogeny through synthesis of multi-gene phylogenetics and phylogenomics.</title>
        <authorList>
            <person name="Vandepol N."/>
            <person name="Liber J."/>
            <person name="Desiro A."/>
            <person name="Na H."/>
            <person name="Kennedy M."/>
            <person name="Barry K."/>
            <person name="Grigoriev I.V."/>
            <person name="Miller A.N."/>
            <person name="O'Donnell K."/>
            <person name="Stajich J.E."/>
            <person name="Bonito G."/>
        </authorList>
    </citation>
    <scope>NUCLEOTIDE SEQUENCE</scope>
    <source>
        <strain evidence="1">NRRL 2769</strain>
    </source>
</reference>
<accession>A0A9P6STJ7</accession>
<sequence length="87" mass="10061">MTAGEMKERLNEVYKDLSAYQSELSENSSARYVLCGSFHTNGVQLYLDAINTRVIAEHKYIRSENRHKSDMKLMLDHRIGYGSYLRG</sequence>
<dbReference type="EMBL" id="JAAAID010003025">
    <property type="protein sequence ID" value="KAG0001585.1"/>
    <property type="molecule type" value="Genomic_DNA"/>
</dbReference>
<comment type="caution">
    <text evidence="1">The sequence shown here is derived from an EMBL/GenBank/DDBJ whole genome shotgun (WGS) entry which is preliminary data.</text>
</comment>
<proteinExistence type="predicted"/>
<dbReference type="Proteomes" id="UP000703661">
    <property type="component" value="Unassembled WGS sequence"/>
</dbReference>
<evidence type="ECO:0000313" key="2">
    <source>
        <dbReference type="Proteomes" id="UP000703661"/>
    </source>
</evidence>